<evidence type="ECO:0000313" key="3">
    <source>
        <dbReference type="Proteomes" id="UP000700596"/>
    </source>
</evidence>
<dbReference type="AlphaFoldDB" id="A0A9P9D605"/>
<keyword evidence="1" id="KW-0732">Signal</keyword>
<protein>
    <submittedName>
        <fullName evidence="2">Uncharacterized protein</fullName>
    </submittedName>
</protein>
<proteinExistence type="predicted"/>
<dbReference type="Proteomes" id="UP000700596">
    <property type="component" value="Unassembled WGS sequence"/>
</dbReference>
<gene>
    <name evidence="2" type="ORF">B0J11DRAFT_541758</name>
</gene>
<evidence type="ECO:0000313" key="2">
    <source>
        <dbReference type="EMBL" id="KAH7113229.1"/>
    </source>
</evidence>
<dbReference type="OrthoDB" id="10445658at2759"/>
<reference evidence="2" key="1">
    <citation type="journal article" date="2021" name="Nat. Commun.">
        <title>Genetic determinants of endophytism in the Arabidopsis root mycobiome.</title>
        <authorList>
            <person name="Mesny F."/>
            <person name="Miyauchi S."/>
            <person name="Thiergart T."/>
            <person name="Pickel B."/>
            <person name="Atanasova L."/>
            <person name="Karlsson M."/>
            <person name="Huettel B."/>
            <person name="Barry K.W."/>
            <person name="Haridas S."/>
            <person name="Chen C."/>
            <person name="Bauer D."/>
            <person name="Andreopoulos W."/>
            <person name="Pangilinan J."/>
            <person name="LaButti K."/>
            <person name="Riley R."/>
            <person name="Lipzen A."/>
            <person name="Clum A."/>
            <person name="Drula E."/>
            <person name="Henrissat B."/>
            <person name="Kohler A."/>
            <person name="Grigoriev I.V."/>
            <person name="Martin F.M."/>
            <person name="Hacquard S."/>
        </authorList>
    </citation>
    <scope>NUCLEOTIDE SEQUENCE</scope>
    <source>
        <strain evidence="2">MPI-CAGE-CH-0243</strain>
    </source>
</reference>
<comment type="caution">
    <text evidence="2">The sequence shown here is derived from an EMBL/GenBank/DDBJ whole genome shotgun (WGS) entry which is preliminary data.</text>
</comment>
<accession>A0A9P9D605</accession>
<feature type="signal peptide" evidence="1">
    <location>
        <begin position="1"/>
        <end position="19"/>
    </location>
</feature>
<keyword evidence="3" id="KW-1185">Reference proteome</keyword>
<name>A0A9P9D605_9PLEO</name>
<feature type="chain" id="PRO_5040136775" evidence="1">
    <location>
        <begin position="20"/>
        <end position="126"/>
    </location>
</feature>
<dbReference type="EMBL" id="JAGMWT010000019">
    <property type="protein sequence ID" value="KAH7113229.1"/>
    <property type="molecule type" value="Genomic_DNA"/>
</dbReference>
<organism evidence="2 3">
    <name type="scientific">Dendryphion nanum</name>
    <dbReference type="NCBI Taxonomy" id="256645"/>
    <lineage>
        <taxon>Eukaryota</taxon>
        <taxon>Fungi</taxon>
        <taxon>Dikarya</taxon>
        <taxon>Ascomycota</taxon>
        <taxon>Pezizomycotina</taxon>
        <taxon>Dothideomycetes</taxon>
        <taxon>Pleosporomycetidae</taxon>
        <taxon>Pleosporales</taxon>
        <taxon>Torulaceae</taxon>
        <taxon>Dendryphion</taxon>
    </lineage>
</organism>
<evidence type="ECO:0000256" key="1">
    <source>
        <dbReference type="SAM" id="SignalP"/>
    </source>
</evidence>
<sequence>MKFKSVSIICIFMASSALAVDQEVKSETEVPPNGYVMGGPKSTVGKLAGKVPVAERASNQADTVDVFDDKDFEKALKNPYEILFGRQETGSVWQACVKSNETVITNSTAVNNTRCHQPADKKPSAQ</sequence>